<comment type="caution">
    <text evidence="2">The sequence shown here is derived from an EMBL/GenBank/DDBJ whole genome shotgun (WGS) entry which is preliminary data.</text>
</comment>
<organism evidence="2 3">
    <name type="scientific">Candidatus Nephthysia bennettiae</name>
    <dbReference type="NCBI Taxonomy" id="3127016"/>
    <lineage>
        <taxon>Bacteria</taxon>
        <taxon>Bacillati</taxon>
        <taxon>Candidatus Dormiibacterota</taxon>
        <taxon>Candidatus Dormibacteria</taxon>
        <taxon>Candidatus Dormibacterales</taxon>
        <taxon>Candidatus Dormibacteraceae</taxon>
        <taxon>Candidatus Nephthysia</taxon>
    </lineage>
</organism>
<keyword evidence="3" id="KW-1185">Reference proteome</keyword>
<accession>A0A934NG05</accession>
<sequence length="67" mass="7224">MKVHRAITLVVLMLLAVALVGVMTAYGAATFDAQSLVALLVVVVAAAIAGVAFSYKRYFPRRKRGMR</sequence>
<keyword evidence="1" id="KW-0472">Membrane</keyword>
<proteinExistence type="predicted"/>
<dbReference type="AlphaFoldDB" id="A0A934NG05"/>
<name>A0A934NG05_9BACT</name>
<dbReference type="RefSeq" id="WP_338205746.1">
    <property type="nucleotide sequence ID" value="NZ_JAEKNR010000247.1"/>
</dbReference>
<evidence type="ECO:0000313" key="2">
    <source>
        <dbReference type="EMBL" id="MBJ7601492.1"/>
    </source>
</evidence>
<dbReference type="EMBL" id="JAEKNR010000247">
    <property type="protein sequence ID" value="MBJ7601492.1"/>
    <property type="molecule type" value="Genomic_DNA"/>
</dbReference>
<reference evidence="2" key="1">
    <citation type="submission" date="2020-10" db="EMBL/GenBank/DDBJ databases">
        <title>Ca. Dormibacterota MAGs.</title>
        <authorList>
            <person name="Montgomery K."/>
        </authorList>
    </citation>
    <scope>NUCLEOTIDE SEQUENCE [LARGE SCALE GENOMIC DNA]</scope>
    <source>
        <strain evidence="2">SC8812_S17_10</strain>
    </source>
</reference>
<evidence type="ECO:0000256" key="1">
    <source>
        <dbReference type="SAM" id="Phobius"/>
    </source>
</evidence>
<dbReference type="Proteomes" id="UP000612893">
    <property type="component" value="Unassembled WGS sequence"/>
</dbReference>
<evidence type="ECO:0000313" key="3">
    <source>
        <dbReference type="Proteomes" id="UP000612893"/>
    </source>
</evidence>
<protein>
    <submittedName>
        <fullName evidence="2">Uncharacterized protein</fullName>
    </submittedName>
</protein>
<gene>
    <name evidence="2" type="ORF">JF922_25880</name>
</gene>
<feature type="transmembrane region" description="Helical" evidence="1">
    <location>
        <begin position="37"/>
        <end position="55"/>
    </location>
</feature>
<keyword evidence="1" id="KW-1133">Transmembrane helix</keyword>
<keyword evidence="1" id="KW-0812">Transmembrane</keyword>